<keyword evidence="3" id="KW-1185">Reference proteome</keyword>
<accession>A0ABX8C939</accession>
<evidence type="ECO:0000313" key="2">
    <source>
        <dbReference type="EMBL" id="QUX30567.1"/>
    </source>
</evidence>
<feature type="transmembrane region" description="Helical" evidence="1">
    <location>
        <begin position="26"/>
        <end position="47"/>
    </location>
</feature>
<evidence type="ECO:0000256" key="1">
    <source>
        <dbReference type="SAM" id="Phobius"/>
    </source>
</evidence>
<organism evidence="2 3">
    <name type="scientific">Nocardiopsis akebiae</name>
    <dbReference type="NCBI Taxonomy" id="2831968"/>
    <lineage>
        <taxon>Bacteria</taxon>
        <taxon>Bacillati</taxon>
        <taxon>Actinomycetota</taxon>
        <taxon>Actinomycetes</taxon>
        <taxon>Streptosporangiales</taxon>
        <taxon>Nocardiopsidaceae</taxon>
        <taxon>Nocardiopsis</taxon>
    </lineage>
</organism>
<gene>
    <name evidence="2" type="ORF">KGD83_08690</name>
</gene>
<dbReference type="Proteomes" id="UP000678016">
    <property type="component" value="Chromosome"/>
</dbReference>
<keyword evidence="1" id="KW-0472">Membrane</keyword>
<evidence type="ECO:0000313" key="3">
    <source>
        <dbReference type="Proteomes" id="UP000678016"/>
    </source>
</evidence>
<name>A0ABX8C939_9ACTN</name>
<keyword evidence="1" id="KW-0812">Transmembrane</keyword>
<dbReference type="RefSeq" id="WP_212643318.1">
    <property type="nucleotide sequence ID" value="NZ_CP074132.1"/>
</dbReference>
<dbReference type="EMBL" id="CP074132">
    <property type="protein sequence ID" value="QUX30567.1"/>
    <property type="molecule type" value="Genomic_DNA"/>
</dbReference>
<keyword evidence="1" id="KW-1133">Transmembrane helix</keyword>
<reference evidence="3" key="1">
    <citation type="submission" date="2021-05" db="EMBL/GenBank/DDBJ databases">
        <title>Direct Submission.</title>
        <authorList>
            <person name="Li K."/>
            <person name="Gao J."/>
        </authorList>
    </citation>
    <scope>NUCLEOTIDE SEQUENCE [LARGE SCALE GENOMIC DNA]</scope>
    <source>
        <strain evidence="3">HDS12</strain>
    </source>
</reference>
<protein>
    <submittedName>
        <fullName evidence="2">Uncharacterized protein</fullName>
    </submittedName>
</protein>
<proteinExistence type="predicted"/>
<sequence>MNSARETERRSEYGRMPSAGERIAQWLWPLSAVVVVVVGMVLGYAFFS</sequence>